<dbReference type="OrthoDB" id="532500at2759"/>
<comment type="similarity">
    <text evidence="2">Belongs to the eukaryotic RPA49/POLR1E RNA polymerase subunit family.</text>
</comment>
<dbReference type="Proteomes" id="UP000076078">
    <property type="component" value="Unassembled WGS sequence"/>
</dbReference>
<evidence type="ECO:0000256" key="4">
    <source>
        <dbReference type="ARBA" id="ARBA00023163"/>
    </source>
</evidence>
<dbReference type="GO" id="GO:0000428">
    <property type="term" value="C:DNA-directed RNA polymerase complex"/>
    <property type="evidence" value="ECO:0007669"/>
    <property type="project" value="UniProtKB-KW"/>
</dbReference>
<dbReference type="GO" id="GO:0005730">
    <property type="term" value="C:nucleolus"/>
    <property type="evidence" value="ECO:0007669"/>
    <property type="project" value="UniProtKB-SubCell"/>
</dbReference>
<keyword evidence="5" id="KW-0539">Nucleus</keyword>
<keyword evidence="3" id="KW-0240">DNA-directed RNA polymerase</keyword>
<sequence>MTDVNLNVISEKDLGNKPCVIKFPCGLPPQYYIESEPKFQSYSKKISGQPKRSRVILSATEKVEYESNTIPNDTETHLQNPSTSSKFAMGVYDKSKNTLTLIPTDIYDMKQSIIGYRLTLENQNTSGMSKEERYVEIKKLANDFGSKITKKKMQKMEMENVENLDIEKTAKAVGSHQNLAADKESDEKPLDLPPFNKSTSKEVEVYPIDEILPIKVYFHLNALTFSKFVETSQELDSKYPKYFNAIIQRLKASGSADTPVHKDDIEHACKILSFMYFTILLLTKKSVSELTNQGCHHDIKNYLLDTFAHKVTKDKIFLMDENRIKIINYMVILSLHLEDFVAKNVPLLAQAVSMTVPAIEKHYLRVGCKSHRRSNDERYYSLETPLQFPKSKFAK</sequence>
<dbReference type="Pfam" id="PF06870">
    <property type="entry name" value="RNA_pol_I_A49"/>
    <property type="match status" value="1"/>
</dbReference>
<evidence type="ECO:0000256" key="5">
    <source>
        <dbReference type="ARBA" id="ARBA00023242"/>
    </source>
</evidence>
<name>A0A151Z487_TIELA</name>
<comment type="subcellular location">
    <subcellularLocation>
        <location evidence="1">Nucleus</location>
        <location evidence="1">Nucleolus</location>
    </subcellularLocation>
</comment>
<protein>
    <submittedName>
        <fullName evidence="7">Putative RNA polymerase I subunit</fullName>
    </submittedName>
</protein>
<evidence type="ECO:0000256" key="1">
    <source>
        <dbReference type="ARBA" id="ARBA00004604"/>
    </source>
</evidence>
<dbReference type="AlphaFoldDB" id="A0A151Z487"/>
<reference evidence="7 8" key="1">
    <citation type="submission" date="2015-12" db="EMBL/GenBank/DDBJ databases">
        <title>Dictyostelia acquired genes for synthesis and detection of signals that induce cell-type specialization by lateral gene transfer from prokaryotes.</title>
        <authorList>
            <person name="Gloeckner G."/>
            <person name="Schaap P."/>
        </authorList>
    </citation>
    <scope>NUCLEOTIDE SEQUENCE [LARGE SCALE GENOMIC DNA]</scope>
    <source>
        <strain evidence="7 8">TK</strain>
    </source>
</reference>
<evidence type="ECO:0000313" key="7">
    <source>
        <dbReference type="EMBL" id="KYQ88727.1"/>
    </source>
</evidence>
<keyword evidence="4" id="KW-0804">Transcription</keyword>
<dbReference type="GO" id="GO:0006351">
    <property type="term" value="P:DNA-templated transcription"/>
    <property type="evidence" value="ECO:0007669"/>
    <property type="project" value="InterPro"/>
</dbReference>
<evidence type="ECO:0000313" key="8">
    <source>
        <dbReference type="Proteomes" id="UP000076078"/>
    </source>
</evidence>
<feature type="compositionally biased region" description="Basic and acidic residues" evidence="6">
    <location>
        <begin position="181"/>
        <end position="190"/>
    </location>
</feature>
<proteinExistence type="inferred from homology"/>
<evidence type="ECO:0000256" key="6">
    <source>
        <dbReference type="SAM" id="MobiDB-lite"/>
    </source>
</evidence>
<evidence type="ECO:0000256" key="2">
    <source>
        <dbReference type="ARBA" id="ARBA00009430"/>
    </source>
</evidence>
<gene>
    <name evidence="7" type="ORF">DLAC_10753</name>
</gene>
<dbReference type="InParanoid" id="A0A151Z487"/>
<feature type="region of interest" description="Disordered" evidence="6">
    <location>
        <begin position="175"/>
        <end position="194"/>
    </location>
</feature>
<dbReference type="OMA" id="ETNAYPH"/>
<comment type="caution">
    <text evidence="7">The sequence shown here is derived from an EMBL/GenBank/DDBJ whole genome shotgun (WGS) entry which is preliminary data.</text>
</comment>
<dbReference type="FunCoup" id="A0A151Z487">
    <property type="interactions" value="122"/>
</dbReference>
<accession>A0A151Z487</accession>
<dbReference type="PANTHER" id="PTHR14440">
    <property type="entry name" value="DNA-DIRECTED RNA POLYMERASE I SUBUNIT RPA49"/>
    <property type="match status" value="1"/>
</dbReference>
<dbReference type="InterPro" id="IPR009668">
    <property type="entry name" value="RNA_pol-assoc_fac_A49-like"/>
</dbReference>
<dbReference type="GO" id="GO:0003677">
    <property type="term" value="F:DNA binding"/>
    <property type="evidence" value="ECO:0007669"/>
    <property type="project" value="InterPro"/>
</dbReference>
<evidence type="ECO:0000256" key="3">
    <source>
        <dbReference type="ARBA" id="ARBA00022478"/>
    </source>
</evidence>
<dbReference type="STRING" id="361077.A0A151Z487"/>
<organism evidence="7 8">
    <name type="scientific">Tieghemostelium lacteum</name>
    <name type="common">Slime mold</name>
    <name type="synonym">Dictyostelium lacteum</name>
    <dbReference type="NCBI Taxonomy" id="361077"/>
    <lineage>
        <taxon>Eukaryota</taxon>
        <taxon>Amoebozoa</taxon>
        <taxon>Evosea</taxon>
        <taxon>Eumycetozoa</taxon>
        <taxon>Dictyostelia</taxon>
        <taxon>Dictyosteliales</taxon>
        <taxon>Raperosteliaceae</taxon>
        <taxon>Tieghemostelium</taxon>
    </lineage>
</organism>
<keyword evidence="8" id="KW-1185">Reference proteome</keyword>
<dbReference type="EMBL" id="LODT01000048">
    <property type="protein sequence ID" value="KYQ88727.1"/>
    <property type="molecule type" value="Genomic_DNA"/>
</dbReference>